<keyword evidence="3" id="KW-0804">Transcription</keyword>
<feature type="domain" description="HTH araC/xylS-type" evidence="4">
    <location>
        <begin position="235"/>
        <end position="336"/>
    </location>
</feature>
<dbReference type="InterPro" id="IPR018060">
    <property type="entry name" value="HTH_AraC"/>
</dbReference>
<reference evidence="5 6" key="1">
    <citation type="submission" date="2023-11" db="EMBL/GenBank/DDBJ databases">
        <title>Gilvimarinus fulvus sp. nov., isolated from the surface of Kelp.</title>
        <authorList>
            <person name="Sun Y.Y."/>
            <person name="Gong Y."/>
            <person name="Du Z.J."/>
        </authorList>
    </citation>
    <scope>NUCLEOTIDE SEQUENCE [LARGE SCALE GENOMIC DNA]</scope>
    <source>
        <strain evidence="5 6">SDUM040013</strain>
    </source>
</reference>
<comment type="caution">
    <text evidence="5">The sequence shown here is derived from an EMBL/GenBank/DDBJ whole genome shotgun (WGS) entry which is preliminary data.</text>
</comment>
<keyword evidence="1" id="KW-0805">Transcription regulation</keyword>
<evidence type="ECO:0000313" key="5">
    <source>
        <dbReference type="EMBL" id="MDX6848971.1"/>
    </source>
</evidence>
<dbReference type="Pfam" id="PF12625">
    <property type="entry name" value="Arabinose_bd"/>
    <property type="match status" value="1"/>
</dbReference>
<dbReference type="PANTHER" id="PTHR47894">
    <property type="entry name" value="HTH-TYPE TRANSCRIPTIONAL REGULATOR GADX"/>
    <property type="match status" value="1"/>
</dbReference>
<dbReference type="Gene3D" id="1.10.10.60">
    <property type="entry name" value="Homeodomain-like"/>
    <property type="match status" value="1"/>
</dbReference>
<name>A0ABU4RVR6_9GAMM</name>
<dbReference type="InterPro" id="IPR009057">
    <property type="entry name" value="Homeodomain-like_sf"/>
</dbReference>
<dbReference type="PANTHER" id="PTHR47894:SF1">
    <property type="entry name" value="HTH-TYPE TRANSCRIPTIONAL REGULATOR VQSM"/>
    <property type="match status" value="1"/>
</dbReference>
<dbReference type="SMART" id="SM00342">
    <property type="entry name" value="HTH_ARAC"/>
    <property type="match status" value="1"/>
</dbReference>
<protein>
    <submittedName>
        <fullName evidence="5">Helix-turn-helix transcriptional regulator</fullName>
    </submittedName>
</protein>
<evidence type="ECO:0000313" key="6">
    <source>
        <dbReference type="Proteomes" id="UP001273505"/>
    </source>
</evidence>
<accession>A0ABU4RVR6</accession>
<dbReference type="InterPro" id="IPR032687">
    <property type="entry name" value="AraC-type_N"/>
</dbReference>
<dbReference type="SUPFAM" id="SSF46689">
    <property type="entry name" value="Homeodomain-like"/>
    <property type="match status" value="1"/>
</dbReference>
<evidence type="ECO:0000256" key="1">
    <source>
        <dbReference type="ARBA" id="ARBA00023015"/>
    </source>
</evidence>
<dbReference type="RefSeq" id="WP_302723464.1">
    <property type="nucleotide sequence ID" value="NZ_JAULRU010000617.1"/>
</dbReference>
<gene>
    <name evidence="5" type="ORF">SCD92_06340</name>
</gene>
<evidence type="ECO:0000256" key="2">
    <source>
        <dbReference type="ARBA" id="ARBA00023125"/>
    </source>
</evidence>
<sequence length="342" mass="39347">MSLWRERDERYIIAHEFPAAIIELATSRDISIDKLLRGTGIFWEDYLSGELRIKPDQCLQLLLNIRRLLPEKDTAFLLGHRLYPGNFGTALNTVWFSCDLADAIDNFTCHQASLTPLLFARKSVDTEYLYLHWQNNIACGEHFSFLLEMMMTAITSLCSHLTGVGAQWEYLIPGDIDAPEQYQVNFGAKVHAKQHIAAMRIPRQFLSTPCQYANNTSSTIARNQYQKQQQGTATLGFVAYIDECIRNAEAQQLSLETLAEQLSMSPATLKRKLKKHNTSFQHRYDTVRKELVIDWLTRQQLSIDEIAQRLHFHDSRNLRRAFKRWTGALPSAIKTRTSLEPL</sequence>
<evidence type="ECO:0000256" key="3">
    <source>
        <dbReference type="ARBA" id="ARBA00023163"/>
    </source>
</evidence>
<dbReference type="Pfam" id="PF12833">
    <property type="entry name" value="HTH_18"/>
    <property type="match status" value="1"/>
</dbReference>
<dbReference type="EMBL" id="JAXAFO010000008">
    <property type="protein sequence ID" value="MDX6848971.1"/>
    <property type="molecule type" value="Genomic_DNA"/>
</dbReference>
<dbReference type="Proteomes" id="UP001273505">
    <property type="component" value="Unassembled WGS sequence"/>
</dbReference>
<organism evidence="5 6">
    <name type="scientific">Gilvimarinus gilvus</name>
    <dbReference type="NCBI Taxonomy" id="3058038"/>
    <lineage>
        <taxon>Bacteria</taxon>
        <taxon>Pseudomonadati</taxon>
        <taxon>Pseudomonadota</taxon>
        <taxon>Gammaproteobacteria</taxon>
        <taxon>Cellvibrionales</taxon>
        <taxon>Cellvibrionaceae</taxon>
        <taxon>Gilvimarinus</taxon>
    </lineage>
</organism>
<keyword evidence="6" id="KW-1185">Reference proteome</keyword>
<keyword evidence="2" id="KW-0238">DNA-binding</keyword>
<proteinExistence type="predicted"/>
<evidence type="ECO:0000259" key="4">
    <source>
        <dbReference type="PROSITE" id="PS01124"/>
    </source>
</evidence>
<dbReference type="PROSITE" id="PS01124">
    <property type="entry name" value="HTH_ARAC_FAMILY_2"/>
    <property type="match status" value="1"/>
</dbReference>